<dbReference type="InterPro" id="IPR002259">
    <property type="entry name" value="Eqnu_transpt"/>
</dbReference>
<feature type="transmembrane region" description="Helical" evidence="7">
    <location>
        <begin position="340"/>
        <end position="363"/>
    </location>
</feature>
<reference evidence="8 9" key="1">
    <citation type="submission" date="2019-01" db="EMBL/GenBank/DDBJ databases">
        <authorList>
            <person name="Sayadi A."/>
        </authorList>
    </citation>
    <scope>NUCLEOTIDE SEQUENCE [LARGE SCALE GENOMIC DNA]</scope>
</reference>
<feature type="transmembrane region" description="Helical" evidence="7">
    <location>
        <begin position="40"/>
        <end position="61"/>
    </location>
</feature>
<dbReference type="PANTHER" id="PTHR10332:SF88">
    <property type="entry name" value="EQUILIBRATIVE NUCLEOSIDE TRANSPORTER 1, ISOFORM A"/>
    <property type="match status" value="1"/>
</dbReference>
<feature type="transmembrane region" description="Helical" evidence="7">
    <location>
        <begin position="189"/>
        <end position="213"/>
    </location>
</feature>
<dbReference type="GO" id="GO:0005886">
    <property type="term" value="C:plasma membrane"/>
    <property type="evidence" value="ECO:0007669"/>
    <property type="project" value="TreeGrafter"/>
</dbReference>
<keyword evidence="3" id="KW-0813">Transport</keyword>
<keyword evidence="5 7" id="KW-1133">Transmembrane helix</keyword>
<organism evidence="8 9">
    <name type="scientific">Callosobruchus maculatus</name>
    <name type="common">Southern cowpea weevil</name>
    <name type="synonym">Pulse bruchid</name>
    <dbReference type="NCBI Taxonomy" id="64391"/>
    <lineage>
        <taxon>Eukaryota</taxon>
        <taxon>Metazoa</taxon>
        <taxon>Ecdysozoa</taxon>
        <taxon>Arthropoda</taxon>
        <taxon>Hexapoda</taxon>
        <taxon>Insecta</taxon>
        <taxon>Pterygota</taxon>
        <taxon>Neoptera</taxon>
        <taxon>Endopterygota</taxon>
        <taxon>Coleoptera</taxon>
        <taxon>Polyphaga</taxon>
        <taxon>Cucujiformia</taxon>
        <taxon>Chrysomeloidea</taxon>
        <taxon>Chrysomelidae</taxon>
        <taxon>Bruchinae</taxon>
        <taxon>Bruchini</taxon>
        <taxon>Callosobruchus</taxon>
    </lineage>
</organism>
<feature type="transmembrane region" description="Helical" evidence="7">
    <location>
        <begin position="219"/>
        <end position="239"/>
    </location>
</feature>
<sequence length="437" mass="49784">MTDTDTNHAQKEEKVNPAEEFQLFRTKPSKDEKYAPPDRFYLVFMLFFFFGMGVALPGPLFSRAQDYWEYKFRDPSSDHADQRNRTELQIRFITWKYYFDIGPCLIALAATSMFGHKVGTRVKIIPSLAIICAMNLGYCIFCNINTDSWQREFLYVTLAMSTITSAAVIVFTVSNIVPMSKFPNRYVKYYMYGNAVGGILAALLQCIALSIGGSSIVTGLIYFSVGTVIMLYTLFLAIISNRLPLYQYYMDDTMVVEKPVHSFKEMFGVGKKIWVNLISIVVNLFFIMPGVPYSVISENHGTVFAVKYFRPVCTHILSDAASLVGRIFSGPYITKRNRYLALLTNIATVGSFGILLLFCRTSPKRNSPLLFPHDWEYMCILGLHQVFFHFFIVSMILSVRNLVKPNQVEMGFLIMTSISEVLAMFMGFLAKLWMSIV</sequence>
<feature type="transmembrane region" description="Helical" evidence="7">
    <location>
        <begin position="97"/>
        <end position="115"/>
    </location>
</feature>
<dbReference type="OrthoDB" id="6699522at2759"/>
<accession>A0A653DMH5</accession>
<keyword evidence="9" id="KW-1185">Reference proteome</keyword>
<feature type="transmembrane region" description="Helical" evidence="7">
    <location>
        <begin position="122"/>
        <end position="141"/>
    </location>
</feature>
<feature type="transmembrane region" description="Helical" evidence="7">
    <location>
        <begin position="273"/>
        <end position="296"/>
    </location>
</feature>
<dbReference type="AlphaFoldDB" id="A0A653DMH5"/>
<evidence type="ECO:0000313" key="8">
    <source>
        <dbReference type="EMBL" id="VEN61431.1"/>
    </source>
</evidence>
<evidence type="ECO:0000256" key="3">
    <source>
        <dbReference type="ARBA" id="ARBA00022448"/>
    </source>
</evidence>
<evidence type="ECO:0000256" key="1">
    <source>
        <dbReference type="ARBA" id="ARBA00004141"/>
    </source>
</evidence>
<dbReference type="Proteomes" id="UP000410492">
    <property type="component" value="Unassembled WGS sequence"/>
</dbReference>
<keyword evidence="6 7" id="KW-0472">Membrane</keyword>
<gene>
    <name evidence="8" type="ORF">CALMAC_LOCUS18843</name>
</gene>
<evidence type="ECO:0000313" key="9">
    <source>
        <dbReference type="Proteomes" id="UP000410492"/>
    </source>
</evidence>
<proteinExistence type="inferred from homology"/>
<dbReference type="EMBL" id="CAACVG010013176">
    <property type="protein sequence ID" value="VEN61431.1"/>
    <property type="molecule type" value="Genomic_DNA"/>
</dbReference>
<dbReference type="GO" id="GO:0005337">
    <property type="term" value="F:nucleoside transmembrane transporter activity"/>
    <property type="evidence" value="ECO:0007669"/>
    <property type="project" value="InterPro"/>
</dbReference>
<dbReference type="InterPro" id="IPR036259">
    <property type="entry name" value="MFS_trans_sf"/>
</dbReference>
<evidence type="ECO:0000256" key="6">
    <source>
        <dbReference type="ARBA" id="ARBA00023136"/>
    </source>
</evidence>
<protein>
    <submittedName>
        <fullName evidence="8">Uncharacterized protein</fullName>
    </submittedName>
</protein>
<feature type="transmembrane region" description="Helical" evidence="7">
    <location>
        <begin position="411"/>
        <end position="434"/>
    </location>
</feature>
<evidence type="ECO:0000256" key="5">
    <source>
        <dbReference type="ARBA" id="ARBA00022989"/>
    </source>
</evidence>
<feature type="transmembrane region" description="Helical" evidence="7">
    <location>
        <begin position="375"/>
        <end position="399"/>
    </location>
</feature>
<feature type="transmembrane region" description="Helical" evidence="7">
    <location>
        <begin position="153"/>
        <end position="177"/>
    </location>
</feature>
<comment type="subcellular location">
    <subcellularLocation>
        <location evidence="1">Membrane</location>
        <topology evidence="1">Multi-pass membrane protein</topology>
    </subcellularLocation>
</comment>
<dbReference type="PANTHER" id="PTHR10332">
    <property type="entry name" value="EQUILIBRATIVE NUCLEOSIDE TRANSPORTER"/>
    <property type="match status" value="1"/>
</dbReference>
<keyword evidence="4 7" id="KW-0812">Transmembrane</keyword>
<evidence type="ECO:0000256" key="2">
    <source>
        <dbReference type="ARBA" id="ARBA00007965"/>
    </source>
</evidence>
<comment type="similarity">
    <text evidence="2">Belongs to the SLC29A/ENT transporter (TC 2.A.57) family.</text>
</comment>
<evidence type="ECO:0000256" key="4">
    <source>
        <dbReference type="ARBA" id="ARBA00022692"/>
    </source>
</evidence>
<evidence type="ECO:0000256" key="7">
    <source>
        <dbReference type="SAM" id="Phobius"/>
    </source>
</evidence>
<name>A0A653DMH5_CALMS</name>
<dbReference type="SUPFAM" id="SSF103473">
    <property type="entry name" value="MFS general substrate transporter"/>
    <property type="match status" value="1"/>
</dbReference>